<name>A0A6V7UZA0_MELEN</name>
<feature type="binding site" evidence="5">
    <location>
        <position position="118"/>
    </location>
    <ligand>
        <name>substrate</name>
    </ligand>
</feature>
<evidence type="ECO:0000313" key="9">
    <source>
        <dbReference type="Proteomes" id="UP000580250"/>
    </source>
</evidence>
<dbReference type="PRINTS" id="PR00069">
    <property type="entry name" value="ALDKETRDTASE"/>
</dbReference>
<evidence type="ECO:0000256" key="2">
    <source>
        <dbReference type="ARBA" id="ARBA00022857"/>
    </source>
</evidence>
<protein>
    <recommendedName>
        <fullName evidence="7">NADP-dependent oxidoreductase domain-containing protein</fullName>
    </recommendedName>
</protein>
<dbReference type="InterPro" id="IPR018170">
    <property type="entry name" value="Aldo/ket_reductase_CS"/>
</dbReference>
<dbReference type="OrthoDB" id="416253at2759"/>
<organism evidence="8 9">
    <name type="scientific">Meloidogyne enterolobii</name>
    <name type="common">Root-knot nematode worm</name>
    <name type="synonym">Meloidogyne mayaguensis</name>
    <dbReference type="NCBI Taxonomy" id="390850"/>
    <lineage>
        <taxon>Eukaryota</taxon>
        <taxon>Metazoa</taxon>
        <taxon>Ecdysozoa</taxon>
        <taxon>Nematoda</taxon>
        <taxon>Chromadorea</taxon>
        <taxon>Rhabditida</taxon>
        <taxon>Tylenchina</taxon>
        <taxon>Tylenchomorpha</taxon>
        <taxon>Tylenchoidea</taxon>
        <taxon>Meloidogynidae</taxon>
        <taxon>Meloidogyninae</taxon>
        <taxon>Meloidogyne</taxon>
    </lineage>
</organism>
<dbReference type="InterPro" id="IPR020471">
    <property type="entry name" value="AKR"/>
</dbReference>
<dbReference type="Pfam" id="PF00248">
    <property type="entry name" value="Aldo_ket_red"/>
    <property type="match status" value="1"/>
</dbReference>
<dbReference type="PANTHER" id="PTHR11732">
    <property type="entry name" value="ALDO/KETO REDUCTASE"/>
    <property type="match status" value="1"/>
</dbReference>
<dbReference type="SUPFAM" id="SSF51430">
    <property type="entry name" value="NAD(P)-linked oxidoreductase"/>
    <property type="match status" value="1"/>
</dbReference>
<comment type="caution">
    <text evidence="8">The sequence shown here is derived from an EMBL/GenBank/DDBJ whole genome shotgun (WGS) entry which is preliminary data.</text>
</comment>
<dbReference type="FunFam" id="3.20.20.100:FF:000006">
    <property type="entry name" value="Aldo-keto reductase family 1 member A1"/>
    <property type="match status" value="1"/>
</dbReference>
<evidence type="ECO:0000256" key="1">
    <source>
        <dbReference type="ARBA" id="ARBA00007905"/>
    </source>
</evidence>
<proteinExistence type="inferred from homology"/>
<feature type="active site" description="Proton donor" evidence="4">
    <location>
        <position position="56"/>
    </location>
</feature>
<keyword evidence="2" id="KW-0521">NADP</keyword>
<evidence type="ECO:0000256" key="6">
    <source>
        <dbReference type="PIRSR" id="PIRSR000097-3"/>
    </source>
</evidence>
<dbReference type="InterPro" id="IPR023210">
    <property type="entry name" value="NADP_OxRdtase_dom"/>
</dbReference>
<gene>
    <name evidence="8" type="ORF">MENT_LOCUS19199</name>
</gene>
<evidence type="ECO:0000256" key="5">
    <source>
        <dbReference type="PIRSR" id="PIRSR000097-2"/>
    </source>
</evidence>
<reference evidence="8 9" key="1">
    <citation type="submission" date="2020-08" db="EMBL/GenBank/DDBJ databases">
        <authorList>
            <person name="Koutsovoulos G."/>
            <person name="Danchin GJ E."/>
        </authorList>
    </citation>
    <scope>NUCLEOTIDE SEQUENCE [LARGE SCALE GENOMIC DNA]</scope>
</reference>
<evidence type="ECO:0000259" key="7">
    <source>
        <dbReference type="Pfam" id="PF00248"/>
    </source>
</evidence>
<dbReference type="Gene3D" id="3.20.20.100">
    <property type="entry name" value="NADP-dependent oxidoreductase domain"/>
    <property type="match status" value="1"/>
</dbReference>
<dbReference type="PIRSF" id="PIRSF000097">
    <property type="entry name" value="AKR"/>
    <property type="match status" value="1"/>
</dbReference>
<dbReference type="CDD" id="cd19071">
    <property type="entry name" value="AKR_AKR1-5-like"/>
    <property type="match status" value="1"/>
</dbReference>
<accession>A0A6V7UZA0</accession>
<sequence>MGDETPVFVPSVELNSLHKMPRIGFGTWLLKPENVGNIIKNAIKCGYRHFDCAFVYGNQREIGKALNEVFQEGIVKREELFITSKVWNTFHSHKRALKNIDMILNELGIDYLDLCLIHWPMGYKEGEDLFPKVDNKILLSDVDFMETWGALEEAVFKEKVRSIGLSNFNTKQIQKVISNCRIRPAVLQTEIHVYFQQDELFKFCKVNGINVVASCPLASSNENPFRKSDYPSVFNDPVIKKIADELGQTNAQIALHYLIQKGLSVIPKSSNEERMNENIRIIRFLLNDEQMEKMSKLDTRKRIIHLELSCHSPLYPWK</sequence>
<comment type="similarity">
    <text evidence="1">Belongs to the aldo/keto reductase family.</text>
</comment>
<dbReference type="PROSITE" id="PS00798">
    <property type="entry name" value="ALDOKETO_REDUCTASE_1"/>
    <property type="match status" value="1"/>
</dbReference>
<dbReference type="GO" id="GO:0016491">
    <property type="term" value="F:oxidoreductase activity"/>
    <property type="evidence" value="ECO:0007669"/>
    <property type="project" value="UniProtKB-KW"/>
</dbReference>
<evidence type="ECO:0000256" key="3">
    <source>
        <dbReference type="ARBA" id="ARBA00023002"/>
    </source>
</evidence>
<dbReference type="InterPro" id="IPR036812">
    <property type="entry name" value="NAD(P)_OxRdtase_dom_sf"/>
</dbReference>
<dbReference type="PROSITE" id="PS00062">
    <property type="entry name" value="ALDOKETO_REDUCTASE_2"/>
    <property type="match status" value="1"/>
</dbReference>
<feature type="domain" description="NADP-dependent oxidoreductase" evidence="7">
    <location>
        <begin position="22"/>
        <end position="297"/>
    </location>
</feature>
<evidence type="ECO:0000256" key="4">
    <source>
        <dbReference type="PIRSR" id="PIRSR000097-1"/>
    </source>
</evidence>
<dbReference type="Proteomes" id="UP000580250">
    <property type="component" value="Unassembled WGS sequence"/>
</dbReference>
<feature type="site" description="Lowers pKa of active site Tyr" evidence="6">
    <location>
        <position position="85"/>
    </location>
</feature>
<keyword evidence="3" id="KW-0560">Oxidoreductase</keyword>
<dbReference type="EMBL" id="CAJEWN010000133">
    <property type="protein sequence ID" value="CAD2167886.1"/>
    <property type="molecule type" value="Genomic_DNA"/>
</dbReference>
<evidence type="ECO:0000313" key="8">
    <source>
        <dbReference type="EMBL" id="CAD2167886.1"/>
    </source>
</evidence>
<dbReference type="AlphaFoldDB" id="A0A6V7UZA0"/>